<evidence type="ECO:0000313" key="1">
    <source>
        <dbReference type="EMBL" id="KOC91938.1"/>
    </source>
</evidence>
<dbReference type="EMBL" id="JRXE01000004">
    <property type="protein sequence ID" value="KOC91938.1"/>
    <property type="molecule type" value="Genomic_DNA"/>
</dbReference>
<protein>
    <submittedName>
        <fullName evidence="2">Uncharacterized protein</fullName>
    </submittedName>
</protein>
<dbReference type="AlphaFoldDB" id="A0A0L7THX9"/>
<comment type="caution">
    <text evidence="2">The sequence shown here is derived from an EMBL/GenBank/DDBJ whole genome shotgun (WGS) entry which is preliminary data.</text>
</comment>
<dbReference type="Proteomes" id="UP000037088">
    <property type="component" value="Unassembled WGS sequence"/>
</dbReference>
<accession>A0A0L7THX9</accession>
<sequence length="85" mass="9552">MVFTQRENADSKAIVEASLADTLMFRHSGGPVKSLHKFLLTSRWIWEHISRILIKELPGLGTRSVFIVATMIRCSISAIGLHMMV</sequence>
<evidence type="ECO:0000313" key="3">
    <source>
        <dbReference type="Proteomes" id="UP000036851"/>
    </source>
</evidence>
<organism evidence="2 3">
    <name type="scientific">Winslowiella iniecta</name>
    <dbReference type="NCBI Taxonomy" id="1560201"/>
    <lineage>
        <taxon>Bacteria</taxon>
        <taxon>Pseudomonadati</taxon>
        <taxon>Pseudomonadota</taxon>
        <taxon>Gammaproteobacteria</taxon>
        <taxon>Enterobacterales</taxon>
        <taxon>Erwiniaceae</taxon>
        <taxon>Winslowiella</taxon>
    </lineage>
</organism>
<evidence type="ECO:0000313" key="4">
    <source>
        <dbReference type="Proteomes" id="UP000037088"/>
    </source>
</evidence>
<dbReference type="PATRIC" id="fig|1560201.3.peg.881"/>
<dbReference type="STRING" id="1560201.NG42_04085"/>
<dbReference type="EMBL" id="JRXF01000002">
    <property type="protein sequence ID" value="KOC94940.1"/>
    <property type="molecule type" value="Genomic_DNA"/>
</dbReference>
<evidence type="ECO:0000313" key="2">
    <source>
        <dbReference type="EMBL" id="KOC94940.1"/>
    </source>
</evidence>
<name>A0A0L7THX9_9GAMM</name>
<gene>
    <name evidence="1" type="ORF">NG42_04085</name>
    <name evidence="2" type="ORF">NG43_01625</name>
</gene>
<keyword evidence="4" id="KW-1185">Reference proteome</keyword>
<reference evidence="3 4" key="1">
    <citation type="journal article" date="2015" name="Int. J. Syst. Evol. Microbiol.">
        <title>Erwinia iniecta sp. nov., isolated from Russian wheat aphids (Diuraphis noxia).</title>
        <authorList>
            <person name="Campillo T."/>
            <person name="Luna E."/>
            <person name="Portier P."/>
            <person name="Fischer-Le Saux M."/>
            <person name="Lapitan N."/>
            <person name="Tisserat N.A."/>
            <person name="Leach J.E."/>
        </authorList>
    </citation>
    <scope>NUCLEOTIDE SEQUENCE [LARGE SCALE GENOMIC DNA]</scope>
    <source>
        <strain evidence="1 4">B120</strain>
        <strain evidence="2 3">B149</strain>
    </source>
</reference>
<proteinExistence type="predicted"/>
<dbReference type="Proteomes" id="UP000036851">
    <property type="component" value="Unassembled WGS sequence"/>
</dbReference>